<dbReference type="SMART" id="SM00020">
    <property type="entry name" value="Tryp_SPc"/>
    <property type="match status" value="1"/>
</dbReference>
<evidence type="ECO:0000256" key="6">
    <source>
        <dbReference type="RuleBase" id="RU363034"/>
    </source>
</evidence>
<dbReference type="PROSITE" id="PS50240">
    <property type="entry name" value="TRYPSIN_DOM"/>
    <property type="match status" value="1"/>
</dbReference>
<keyword evidence="4 5" id="KW-1015">Disulfide bond</keyword>
<feature type="disulfide bond" evidence="5">
    <location>
        <begin position="245"/>
        <end position="260"/>
    </location>
</feature>
<evidence type="ECO:0000259" key="9">
    <source>
        <dbReference type="PROSITE" id="PS50240"/>
    </source>
</evidence>
<reference evidence="10" key="1">
    <citation type="submission" date="2022-01" db="EMBL/GenBank/DDBJ databases">
        <authorList>
            <person name="Braso-Vives M."/>
        </authorList>
    </citation>
    <scope>NUCLEOTIDE SEQUENCE</scope>
</reference>
<dbReference type="AlphaFoldDB" id="A0A8J9Z722"/>
<feature type="compositionally biased region" description="Polar residues" evidence="7">
    <location>
        <begin position="28"/>
        <end position="45"/>
    </location>
</feature>
<keyword evidence="8" id="KW-0812">Transmembrane</keyword>
<feature type="disulfide bond" evidence="5">
    <location>
        <begin position="206"/>
        <end position="221"/>
    </location>
</feature>
<keyword evidence="2 6" id="KW-0378">Hydrolase</keyword>
<dbReference type="InterPro" id="IPR018114">
    <property type="entry name" value="TRYPSIN_HIS"/>
</dbReference>
<keyword evidence="1 6" id="KW-0645">Protease</keyword>
<dbReference type="InterPro" id="IPR001254">
    <property type="entry name" value="Trypsin_dom"/>
</dbReference>
<proteinExistence type="predicted"/>
<feature type="transmembrane region" description="Helical" evidence="8">
    <location>
        <begin position="80"/>
        <end position="104"/>
    </location>
</feature>
<protein>
    <submittedName>
        <fullName evidence="10">ST14 protein</fullName>
    </submittedName>
</protein>
<dbReference type="GO" id="GO:0006508">
    <property type="term" value="P:proteolysis"/>
    <property type="evidence" value="ECO:0007669"/>
    <property type="project" value="UniProtKB-KW"/>
</dbReference>
<evidence type="ECO:0000256" key="1">
    <source>
        <dbReference type="ARBA" id="ARBA00022670"/>
    </source>
</evidence>
<dbReference type="InterPro" id="IPR043504">
    <property type="entry name" value="Peptidase_S1_PA_chymotrypsin"/>
</dbReference>
<dbReference type="Gene3D" id="2.40.10.10">
    <property type="entry name" value="Trypsin-like serine proteases"/>
    <property type="match status" value="1"/>
</dbReference>
<evidence type="ECO:0000256" key="4">
    <source>
        <dbReference type="ARBA" id="ARBA00023157"/>
    </source>
</evidence>
<feature type="disulfide bond" evidence="5">
    <location>
        <begin position="233"/>
        <end position="251"/>
    </location>
</feature>
<feature type="disulfide bond" evidence="5">
    <location>
        <begin position="156"/>
        <end position="174"/>
    </location>
</feature>
<dbReference type="EMBL" id="OV696701">
    <property type="protein sequence ID" value="CAH1248372.1"/>
    <property type="molecule type" value="Genomic_DNA"/>
</dbReference>
<dbReference type="CDD" id="cd00190">
    <property type="entry name" value="Tryp_SPc"/>
    <property type="match status" value="1"/>
</dbReference>
<dbReference type="InterPro" id="IPR009003">
    <property type="entry name" value="Peptidase_S1_PA"/>
</dbReference>
<keyword evidence="8" id="KW-1133">Transmembrane helix</keyword>
<dbReference type="PROSITE" id="PS01209">
    <property type="entry name" value="LDLRA_1"/>
    <property type="match status" value="1"/>
</dbReference>
<keyword evidence="3 6" id="KW-0720">Serine protease</keyword>
<feature type="region of interest" description="Disordered" evidence="7">
    <location>
        <begin position="115"/>
        <end position="142"/>
    </location>
</feature>
<dbReference type="FunFam" id="2.40.10.10:FF:000003">
    <property type="entry name" value="Transmembrane serine protease 3"/>
    <property type="match status" value="1"/>
</dbReference>
<feature type="compositionally biased region" description="Polar residues" evidence="7">
    <location>
        <begin position="123"/>
        <end position="137"/>
    </location>
</feature>
<evidence type="ECO:0000256" key="7">
    <source>
        <dbReference type="SAM" id="MobiDB-lite"/>
    </source>
</evidence>
<dbReference type="CDD" id="cd00112">
    <property type="entry name" value="LDLa"/>
    <property type="match status" value="4"/>
</dbReference>
<dbReference type="Proteomes" id="UP000838412">
    <property type="component" value="Chromosome 16"/>
</dbReference>
<comment type="caution">
    <text evidence="5">Lacks conserved residue(s) required for the propagation of feature annotation.</text>
</comment>
<dbReference type="InterPro" id="IPR033116">
    <property type="entry name" value="TRYPSIN_SER"/>
</dbReference>
<dbReference type="EMBL" id="OV696701">
    <property type="protein sequence ID" value="CAH1248373.1"/>
    <property type="molecule type" value="Genomic_DNA"/>
</dbReference>
<keyword evidence="8" id="KW-0472">Membrane</keyword>
<dbReference type="Gene3D" id="4.10.400.10">
    <property type="entry name" value="Low-density Lipoprotein Receptor"/>
    <property type="match status" value="4"/>
</dbReference>
<dbReference type="PROSITE" id="PS00134">
    <property type="entry name" value="TRYPSIN_HIS"/>
    <property type="match status" value="1"/>
</dbReference>
<gene>
    <name evidence="10" type="primary">ST14</name>
    <name evidence="10" type="ORF">BLAG_LOCUS9722</name>
</gene>
<dbReference type="PANTHER" id="PTHR24252">
    <property type="entry name" value="ACROSIN-RELATED"/>
    <property type="match status" value="1"/>
</dbReference>
<accession>A0A8J9Z722</accession>
<evidence type="ECO:0000256" key="2">
    <source>
        <dbReference type="ARBA" id="ARBA00022801"/>
    </source>
</evidence>
<dbReference type="PRINTS" id="PR00261">
    <property type="entry name" value="LDLRECEPTOR"/>
</dbReference>
<evidence type="ECO:0000313" key="11">
    <source>
        <dbReference type="Proteomes" id="UP000838412"/>
    </source>
</evidence>
<feature type="disulfide bond" evidence="5">
    <location>
        <begin position="187"/>
        <end position="199"/>
    </location>
</feature>
<feature type="disulfide bond" evidence="5">
    <location>
        <begin position="194"/>
        <end position="212"/>
    </location>
</feature>
<dbReference type="Pfam" id="PF00089">
    <property type="entry name" value="Trypsin"/>
    <property type="match status" value="1"/>
</dbReference>
<evidence type="ECO:0000256" key="3">
    <source>
        <dbReference type="ARBA" id="ARBA00022825"/>
    </source>
</evidence>
<keyword evidence="11" id="KW-1185">Reference proteome</keyword>
<evidence type="ECO:0000256" key="5">
    <source>
        <dbReference type="PROSITE-ProRule" id="PRU00124"/>
    </source>
</evidence>
<feature type="region of interest" description="Disordered" evidence="7">
    <location>
        <begin position="1"/>
        <end position="70"/>
    </location>
</feature>
<feature type="disulfide bond" evidence="5">
    <location>
        <begin position="168"/>
        <end position="183"/>
    </location>
</feature>
<evidence type="ECO:0000256" key="8">
    <source>
        <dbReference type="SAM" id="Phobius"/>
    </source>
</evidence>
<dbReference type="InterPro" id="IPR036055">
    <property type="entry name" value="LDL_receptor-like_sf"/>
</dbReference>
<sequence length="564" mass="60813">MNSQRRVQPLDPDPENEMFDNPAFDGHPSNTPGHQNFSQTAQTSRVEIRRPNETDRQRYAQPKDSTENHIHKPELCSKKFAISVAVLVTIVLAIIGGFSAGVYLQVMSISSPPSKTTTLSPSHNTYHETTSTASSHVPTQAPTAPPTCAQQGLWGCDNGNCINPAWLCDGDHDCTGGEDENNCPTSCSGFQFECADGTCIPASWQCDTESDCSNGDDEVNCTAKTCTSSEFTCDNGACIALSLTCDSYRDCSGGEDELNCQGSNSTAVPIVLQGNCSADQRFCYDSAKNCIEAAQWCDGTDHCPTGRDEKFCTCGRRPAVETSRRGSARIVGGTEPTRGAWPWQVSLHDGGSHSCGASLVNTKFLVTAAHCVYDSQIPGSWTAYLGLHEQGENTEQLQTRDVDRILIHERYDAIRTDFDIALMELSSEVNITDHVYPVCLPGEDTEFAVGTNCWISGWGSIADGGVQATTLQEAEVPLVDTTVCDDAVHYDGQITDRMLCAGYDAGGIDACQGDSGGPLVCQDGVTWYLVGVTSWGDGCGQPNKPGIYADVKYLRDWVNTKLES</sequence>
<dbReference type="InterPro" id="IPR002172">
    <property type="entry name" value="LDrepeatLR_classA_rpt"/>
</dbReference>
<organism evidence="10 11">
    <name type="scientific">Branchiostoma lanceolatum</name>
    <name type="common">Common lancelet</name>
    <name type="synonym">Amphioxus lanceolatum</name>
    <dbReference type="NCBI Taxonomy" id="7740"/>
    <lineage>
        <taxon>Eukaryota</taxon>
        <taxon>Metazoa</taxon>
        <taxon>Chordata</taxon>
        <taxon>Cephalochordata</taxon>
        <taxon>Leptocardii</taxon>
        <taxon>Amphioxiformes</taxon>
        <taxon>Branchiostomatidae</taxon>
        <taxon>Branchiostoma</taxon>
    </lineage>
</organism>
<dbReference type="SUPFAM" id="SSF57424">
    <property type="entry name" value="LDL receptor-like module"/>
    <property type="match status" value="4"/>
</dbReference>
<feature type="disulfide bond" evidence="5">
    <location>
        <begin position="226"/>
        <end position="238"/>
    </location>
</feature>
<dbReference type="OrthoDB" id="10051896at2759"/>
<dbReference type="GO" id="GO:0004252">
    <property type="term" value="F:serine-type endopeptidase activity"/>
    <property type="evidence" value="ECO:0007669"/>
    <property type="project" value="InterPro"/>
</dbReference>
<feature type="domain" description="Peptidase S1" evidence="9">
    <location>
        <begin position="330"/>
        <end position="563"/>
    </location>
</feature>
<feature type="disulfide bond" evidence="5">
    <location>
        <begin position="297"/>
        <end position="312"/>
    </location>
</feature>
<feature type="compositionally biased region" description="Basic and acidic residues" evidence="7">
    <location>
        <begin position="46"/>
        <end position="58"/>
    </location>
</feature>
<dbReference type="InterPro" id="IPR023415">
    <property type="entry name" value="LDLR_class-A_CS"/>
</dbReference>
<dbReference type="Pfam" id="PF00057">
    <property type="entry name" value="Ldl_recept_a"/>
    <property type="match status" value="3"/>
</dbReference>
<dbReference type="PROSITE" id="PS00135">
    <property type="entry name" value="TRYPSIN_SER"/>
    <property type="match status" value="1"/>
</dbReference>
<dbReference type="PANTHER" id="PTHR24252:SF7">
    <property type="entry name" value="HYALIN"/>
    <property type="match status" value="1"/>
</dbReference>
<evidence type="ECO:0000313" key="10">
    <source>
        <dbReference type="EMBL" id="CAH1248373.1"/>
    </source>
</evidence>
<dbReference type="SUPFAM" id="SSF50494">
    <property type="entry name" value="Trypsin-like serine proteases"/>
    <property type="match status" value="1"/>
</dbReference>
<name>A0A8J9Z722_BRALA</name>
<dbReference type="PROSITE" id="PS50068">
    <property type="entry name" value="LDLRA_2"/>
    <property type="match status" value="4"/>
</dbReference>
<dbReference type="SMART" id="SM00192">
    <property type="entry name" value="LDLa"/>
    <property type="match status" value="4"/>
</dbReference>